<comment type="caution">
    <text evidence="2">The sequence shown here is derived from an EMBL/GenBank/DDBJ whole genome shotgun (WGS) entry which is preliminary data.</text>
</comment>
<evidence type="ECO:0000313" key="3">
    <source>
        <dbReference type="Proteomes" id="UP000249390"/>
    </source>
</evidence>
<feature type="domain" description="Pep3/Vps18 beta-propeller" evidence="1">
    <location>
        <begin position="7"/>
        <end position="53"/>
    </location>
</feature>
<name>A0A328E7M0_9ASTE</name>
<accession>A0A328E7M0</accession>
<organism evidence="2 3">
    <name type="scientific">Cuscuta australis</name>
    <dbReference type="NCBI Taxonomy" id="267555"/>
    <lineage>
        <taxon>Eukaryota</taxon>
        <taxon>Viridiplantae</taxon>
        <taxon>Streptophyta</taxon>
        <taxon>Embryophyta</taxon>
        <taxon>Tracheophyta</taxon>
        <taxon>Spermatophyta</taxon>
        <taxon>Magnoliopsida</taxon>
        <taxon>eudicotyledons</taxon>
        <taxon>Gunneridae</taxon>
        <taxon>Pentapetalae</taxon>
        <taxon>asterids</taxon>
        <taxon>lamiids</taxon>
        <taxon>Solanales</taxon>
        <taxon>Convolvulaceae</taxon>
        <taxon>Cuscuteae</taxon>
        <taxon>Cuscuta</taxon>
        <taxon>Cuscuta subgen. Grammica</taxon>
        <taxon>Cuscuta sect. Cleistogrammica</taxon>
    </lineage>
</organism>
<keyword evidence="3" id="KW-1185">Reference proteome</keyword>
<sequence>METANVHNGTRYYVMAVTPTRLYSFTGFGSLESVFASYVDRTVHFMELPGEIPNRLVLHILYCQI</sequence>
<proteinExistence type="predicted"/>
<protein>
    <recommendedName>
        <fullName evidence="1">Pep3/Vps18 beta-propeller domain-containing protein</fullName>
    </recommendedName>
</protein>
<evidence type="ECO:0000313" key="2">
    <source>
        <dbReference type="EMBL" id="RAL52609.1"/>
    </source>
</evidence>
<gene>
    <name evidence="2" type="ORF">DM860_007377</name>
</gene>
<reference evidence="2 3" key="1">
    <citation type="submission" date="2018-06" db="EMBL/GenBank/DDBJ databases">
        <title>The Genome of Cuscuta australis (Dodder) Provides Insight into the Evolution of Plant Parasitism.</title>
        <authorList>
            <person name="Liu H."/>
        </authorList>
    </citation>
    <scope>NUCLEOTIDE SEQUENCE [LARGE SCALE GENOMIC DNA]</scope>
    <source>
        <strain evidence="3">cv. Yunnan</strain>
        <tissue evidence="2">Vines</tissue>
    </source>
</reference>
<dbReference type="AlphaFoldDB" id="A0A328E7M0"/>
<dbReference type="Pfam" id="PF05131">
    <property type="entry name" value="Pep3_Vps18"/>
    <property type="match status" value="1"/>
</dbReference>
<dbReference type="Proteomes" id="UP000249390">
    <property type="component" value="Unassembled WGS sequence"/>
</dbReference>
<dbReference type="EMBL" id="NQVE01000030">
    <property type="protein sequence ID" value="RAL52609.1"/>
    <property type="molecule type" value="Genomic_DNA"/>
</dbReference>
<dbReference type="InterPro" id="IPR007810">
    <property type="entry name" value="Pep3/Vps18_beta-prop"/>
</dbReference>
<evidence type="ECO:0000259" key="1">
    <source>
        <dbReference type="Pfam" id="PF05131"/>
    </source>
</evidence>